<dbReference type="Pfam" id="PF00132">
    <property type="entry name" value="Hexapep"/>
    <property type="match status" value="2"/>
</dbReference>
<dbReference type="EMBL" id="PCWA01000015">
    <property type="protein sequence ID" value="PIQ89821.1"/>
    <property type="molecule type" value="Genomic_DNA"/>
</dbReference>
<sequence length="353" mass="37296">MPKFEKTLSEIAKIIDGEVVGDGSIVITGLCGIKEANPGDLTFVANSRYLPLIKHTQASAVITSKDIESASKPIIKTENPSWAFAKMVSFLSPNHALHPAGIHPTAILGKNVKLGKNVAIGPYTVVEDEVSISDDTTIYASCYVGHHCVIGACVLVYPNVSIRERVVIGKNVIIHSGSVIGSDGFGFATVRGIHEKIPQIGTVLIEDNVEIGANVTIDRARFDKTIIGKGTKIDNLVQIAHNVVIGENSIVVSQAGISGSTTIGKGVILAGQAGIVGHITIGDGAVVAAQAGVTKSVPANTKVSGYPAKPHETAKRVNACLQRLPELHKTINLLKEKIKELEEKLNDRKAADH</sequence>
<dbReference type="PROSITE" id="PS00101">
    <property type="entry name" value="HEXAPEP_TRANSFERASES"/>
    <property type="match status" value="1"/>
</dbReference>
<keyword evidence="8" id="KW-0175">Coiled coil</keyword>
<feature type="domain" description="UDP-3-O-[3-hydroxymyristoyl] glucosamine N-acyltransferase non-repeat region" evidence="9">
    <location>
        <begin position="25"/>
        <end position="88"/>
    </location>
</feature>
<evidence type="ECO:0000256" key="7">
    <source>
        <dbReference type="HAMAP-Rule" id="MF_00523"/>
    </source>
</evidence>
<comment type="subunit">
    <text evidence="7">Homotrimer.</text>
</comment>
<dbReference type="NCBIfam" id="NF002060">
    <property type="entry name" value="PRK00892.1"/>
    <property type="match status" value="1"/>
</dbReference>
<accession>A0A2H0LZJ9</accession>
<evidence type="ECO:0000259" key="9">
    <source>
        <dbReference type="Pfam" id="PF04613"/>
    </source>
</evidence>
<name>A0A2H0LZJ9_9BACT</name>
<dbReference type="Gene3D" id="2.160.10.10">
    <property type="entry name" value="Hexapeptide repeat proteins"/>
    <property type="match status" value="1"/>
</dbReference>
<keyword evidence="2 7" id="KW-0441">Lipid A biosynthesis</keyword>
<keyword evidence="3 7" id="KW-0808">Transferase</keyword>
<dbReference type="Proteomes" id="UP000229641">
    <property type="component" value="Unassembled WGS sequence"/>
</dbReference>
<dbReference type="PANTHER" id="PTHR43378">
    <property type="entry name" value="UDP-3-O-ACYLGLUCOSAMINE N-ACYLTRANSFERASE"/>
    <property type="match status" value="1"/>
</dbReference>
<keyword evidence="1 7" id="KW-0444">Lipid biosynthesis</keyword>
<dbReference type="UniPathway" id="UPA00973"/>
<dbReference type="EC" id="2.3.1.191" evidence="7"/>
<comment type="pathway">
    <text evidence="7">Bacterial outer membrane biogenesis; LPS lipid A biosynthesis.</text>
</comment>
<keyword evidence="5 7" id="KW-0443">Lipid metabolism</keyword>
<dbReference type="GO" id="GO:0016410">
    <property type="term" value="F:N-acyltransferase activity"/>
    <property type="evidence" value="ECO:0007669"/>
    <property type="project" value="InterPro"/>
</dbReference>
<dbReference type="Gene3D" id="3.40.1390.10">
    <property type="entry name" value="MurE/MurF, N-terminal domain"/>
    <property type="match status" value="1"/>
</dbReference>
<organism evidence="10 11">
    <name type="scientific">Candidatus Ghiorseimicrobium undicola</name>
    <dbReference type="NCBI Taxonomy" id="1974746"/>
    <lineage>
        <taxon>Bacteria</taxon>
        <taxon>Pseudomonadati</taxon>
        <taxon>Candidatus Omnitrophota</taxon>
        <taxon>Candidatus Ghiorseimicrobium</taxon>
    </lineage>
</organism>
<dbReference type="InterPro" id="IPR011004">
    <property type="entry name" value="Trimer_LpxA-like_sf"/>
</dbReference>
<dbReference type="InterPro" id="IPR018357">
    <property type="entry name" value="Hexapep_transf_CS"/>
</dbReference>
<evidence type="ECO:0000256" key="5">
    <source>
        <dbReference type="ARBA" id="ARBA00023098"/>
    </source>
</evidence>
<dbReference type="HAMAP" id="MF_00523">
    <property type="entry name" value="LpxD"/>
    <property type="match status" value="1"/>
</dbReference>
<dbReference type="AlphaFoldDB" id="A0A2H0LZJ9"/>
<feature type="coiled-coil region" evidence="8">
    <location>
        <begin position="324"/>
        <end position="351"/>
    </location>
</feature>
<comment type="caution">
    <text evidence="10">The sequence shown here is derived from an EMBL/GenBank/DDBJ whole genome shotgun (WGS) entry which is preliminary data.</text>
</comment>
<dbReference type="NCBIfam" id="TIGR01853">
    <property type="entry name" value="lipid_A_lpxD"/>
    <property type="match status" value="1"/>
</dbReference>
<evidence type="ECO:0000256" key="3">
    <source>
        <dbReference type="ARBA" id="ARBA00022679"/>
    </source>
</evidence>
<evidence type="ECO:0000313" key="10">
    <source>
        <dbReference type="EMBL" id="PIQ89821.1"/>
    </source>
</evidence>
<evidence type="ECO:0000256" key="4">
    <source>
        <dbReference type="ARBA" id="ARBA00022737"/>
    </source>
</evidence>
<dbReference type="SUPFAM" id="SSF51161">
    <property type="entry name" value="Trimeric LpxA-like enzymes"/>
    <property type="match status" value="1"/>
</dbReference>
<dbReference type="CDD" id="cd03352">
    <property type="entry name" value="LbH_LpxD"/>
    <property type="match status" value="1"/>
</dbReference>
<dbReference type="InterPro" id="IPR020573">
    <property type="entry name" value="UDP_GlcNAc_AcTrfase_non-rep"/>
</dbReference>
<evidence type="ECO:0000313" key="11">
    <source>
        <dbReference type="Proteomes" id="UP000229641"/>
    </source>
</evidence>
<dbReference type="GO" id="GO:0103118">
    <property type="term" value="F:UDP-3-O-[(3R)-3-hydroxyacyl]-glucosamine N-acyltransferase activity"/>
    <property type="evidence" value="ECO:0007669"/>
    <property type="project" value="UniProtKB-EC"/>
</dbReference>
<keyword evidence="6 7" id="KW-0012">Acyltransferase</keyword>
<protein>
    <recommendedName>
        <fullName evidence="7">UDP-3-O-acylglucosamine N-acyltransferase</fullName>
        <ecNumber evidence="7">2.3.1.191</ecNumber>
    </recommendedName>
</protein>
<comment type="function">
    <text evidence="7">Catalyzes the N-acylation of UDP-3-O-acylglucosamine using 3-hydroxyacyl-ACP as the acyl donor. Is involved in the biosynthesis of lipid A, a phosphorylated glycolipid that anchors the lipopolysaccharide to the outer membrane of the cell.</text>
</comment>
<dbReference type="InterPro" id="IPR007691">
    <property type="entry name" value="LpxD"/>
</dbReference>
<keyword evidence="4 7" id="KW-0677">Repeat</keyword>
<comment type="catalytic activity">
    <reaction evidence="7">
        <text>a UDP-3-O-[(3R)-3-hydroxyacyl]-alpha-D-glucosamine + a (3R)-hydroxyacyl-[ACP] = a UDP-2-N,3-O-bis[(3R)-3-hydroxyacyl]-alpha-D-glucosamine + holo-[ACP] + H(+)</text>
        <dbReference type="Rhea" id="RHEA:53836"/>
        <dbReference type="Rhea" id="RHEA-COMP:9685"/>
        <dbReference type="Rhea" id="RHEA-COMP:9945"/>
        <dbReference type="ChEBI" id="CHEBI:15378"/>
        <dbReference type="ChEBI" id="CHEBI:64479"/>
        <dbReference type="ChEBI" id="CHEBI:78827"/>
        <dbReference type="ChEBI" id="CHEBI:137740"/>
        <dbReference type="ChEBI" id="CHEBI:137748"/>
        <dbReference type="EC" id="2.3.1.191"/>
    </reaction>
</comment>
<gene>
    <name evidence="7 10" type="primary">lpxD</name>
    <name evidence="10" type="ORF">COV72_01270</name>
</gene>
<proteinExistence type="inferred from homology"/>
<dbReference type="InterPro" id="IPR001451">
    <property type="entry name" value="Hexapep"/>
</dbReference>
<evidence type="ECO:0000256" key="6">
    <source>
        <dbReference type="ARBA" id="ARBA00023315"/>
    </source>
</evidence>
<dbReference type="GO" id="GO:0016020">
    <property type="term" value="C:membrane"/>
    <property type="evidence" value="ECO:0007669"/>
    <property type="project" value="GOC"/>
</dbReference>
<comment type="similarity">
    <text evidence="7">Belongs to the transferase hexapeptide repeat family. LpxD subfamily.</text>
</comment>
<evidence type="ECO:0000256" key="2">
    <source>
        <dbReference type="ARBA" id="ARBA00022556"/>
    </source>
</evidence>
<reference evidence="10 11" key="1">
    <citation type="submission" date="2017-09" db="EMBL/GenBank/DDBJ databases">
        <title>Depth-based differentiation of microbial function through sediment-hosted aquifers and enrichment of novel symbionts in the deep terrestrial subsurface.</title>
        <authorList>
            <person name="Probst A.J."/>
            <person name="Ladd B."/>
            <person name="Jarett J.K."/>
            <person name="Geller-Mcgrath D.E."/>
            <person name="Sieber C.M."/>
            <person name="Emerson J.B."/>
            <person name="Anantharaman K."/>
            <person name="Thomas B.C."/>
            <person name="Malmstrom R."/>
            <person name="Stieglmeier M."/>
            <person name="Klingl A."/>
            <person name="Woyke T."/>
            <person name="Ryan C.M."/>
            <person name="Banfield J.F."/>
        </authorList>
    </citation>
    <scope>NUCLEOTIDE SEQUENCE [LARGE SCALE GENOMIC DNA]</scope>
    <source>
        <strain evidence="10">CG11_big_fil_rev_8_21_14_0_20_42_13</strain>
    </source>
</reference>
<evidence type="ECO:0000256" key="1">
    <source>
        <dbReference type="ARBA" id="ARBA00022516"/>
    </source>
</evidence>
<dbReference type="GO" id="GO:0009245">
    <property type="term" value="P:lipid A biosynthetic process"/>
    <property type="evidence" value="ECO:0007669"/>
    <property type="project" value="UniProtKB-UniRule"/>
</dbReference>
<evidence type="ECO:0000256" key="8">
    <source>
        <dbReference type="SAM" id="Coils"/>
    </source>
</evidence>
<feature type="active site" description="Proton acceptor" evidence="7">
    <location>
        <position position="241"/>
    </location>
</feature>
<dbReference type="Pfam" id="PF04613">
    <property type="entry name" value="LpxD"/>
    <property type="match status" value="1"/>
</dbReference>
<dbReference type="PANTHER" id="PTHR43378:SF2">
    <property type="entry name" value="UDP-3-O-ACYLGLUCOSAMINE N-ACYLTRANSFERASE 1, MITOCHONDRIAL-RELATED"/>
    <property type="match status" value="1"/>
</dbReference>